<evidence type="ECO:0000313" key="5">
    <source>
        <dbReference type="Proteomes" id="UP000515297"/>
    </source>
</evidence>
<name>A0A7G6W199_9SPHN</name>
<evidence type="ECO:0000256" key="2">
    <source>
        <dbReference type="SAM" id="Phobius"/>
    </source>
</evidence>
<geneLocation type="plasmid" evidence="4 5">
    <name>plas2</name>
</geneLocation>
<keyword evidence="2" id="KW-1133">Transmembrane helix</keyword>
<keyword evidence="2" id="KW-0472">Membrane</keyword>
<organism evidence="4 5">
    <name type="scientific">Croceicoccus marinus</name>
    <dbReference type="NCBI Taxonomy" id="450378"/>
    <lineage>
        <taxon>Bacteria</taxon>
        <taxon>Pseudomonadati</taxon>
        <taxon>Pseudomonadota</taxon>
        <taxon>Alphaproteobacteria</taxon>
        <taxon>Sphingomonadales</taxon>
        <taxon>Erythrobacteraceae</taxon>
        <taxon>Croceicoccus</taxon>
    </lineage>
</organism>
<feature type="transmembrane region" description="Helical" evidence="2">
    <location>
        <begin position="57"/>
        <end position="76"/>
    </location>
</feature>
<feature type="transmembrane region" description="Helical" evidence="2">
    <location>
        <begin position="31"/>
        <end position="50"/>
    </location>
</feature>
<dbReference type="Gene3D" id="3.30.1380.10">
    <property type="match status" value="1"/>
</dbReference>
<keyword evidence="2" id="KW-0812">Transmembrane</keyword>
<dbReference type="SUPFAM" id="SSF55166">
    <property type="entry name" value="Hedgehog/DD-peptidase"/>
    <property type="match status" value="1"/>
</dbReference>
<dbReference type="Pfam" id="PF07916">
    <property type="entry name" value="TraG_N"/>
    <property type="match status" value="1"/>
</dbReference>
<dbReference type="RefSeq" id="WP_185886191.1">
    <property type="nucleotide sequence ID" value="NZ_CP060054.1"/>
</dbReference>
<dbReference type="InterPro" id="IPR012931">
    <property type="entry name" value="TraG_N_Proteobacteria"/>
</dbReference>
<dbReference type="Proteomes" id="UP000515297">
    <property type="component" value="Plasmid plas2"/>
</dbReference>
<feature type="compositionally biased region" description="Polar residues" evidence="1">
    <location>
        <begin position="1049"/>
        <end position="1060"/>
    </location>
</feature>
<evidence type="ECO:0000256" key="1">
    <source>
        <dbReference type="SAM" id="MobiDB-lite"/>
    </source>
</evidence>
<dbReference type="AlphaFoldDB" id="A0A7G6W199"/>
<dbReference type="InterPro" id="IPR009045">
    <property type="entry name" value="Zn_M74/Hedgehog-like"/>
</dbReference>
<gene>
    <name evidence="4" type="ORF">H4O24_19650</name>
</gene>
<proteinExistence type="predicted"/>
<dbReference type="EMBL" id="CP060054">
    <property type="protein sequence ID" value="QNE07764.1"/>
    <property type="molecule type" value="Genomic_DNA"/>
</dbReference>
<keyword evidence="4" id="KW-0614">Plasmid</keyword>
<evidence type="ECO:0000313" key="4">
    <source>
        <dbReference type="EMBL" id="QNE07764.1"/>
    </source>
</evidence>
<feature type="transmembrane region" description="Helical" evidence="2">
    <location>
        <begin position="326"/>
        <end position="350"/>
    </location>
</feature>
<feature type="region of interest" description="Disordered" evidence="1">
    <location>
        <begin position="1041"/>
        <end position="1060"/>
    </location>
</feature>
<protein>
    <submittedName>
        <fullName evidence="4">Penicillin-insensitive murein endopeptidase</fullName>
    </submittedName>
</protein>
<feature type="domain" description="TraG N-terminal Proteobacteria" evidence="3">
    <location>
        <begin position="3"/>
        <end position="455"/>
    </location>
</feature>
<feature type="transmembrane region" description="Helical" evidence="2">
    <location>
        <begin position="362"/>
        <end position="383"/>
    </location>
</feature>
<sequence>MLEVWTLGGGEYLVNVFNAVAAWTGGGGYRAMLQVVFVMGLAYSLFVVAFSLDWRAWLNWFIQATAIYMMLLVPTVTVKVTDRIDPGLAPSVVANVPLGLGVMASFTSQLGDWMTETAETVFVMPAALQMNTKGVIYGARLMEKAQTFEISDPVFAANMDEHFKQCVFYDILLGFKDMRDITSSNNIWASVGPGSPSRAQKWIERTGYGTTDSYVIRCDDAYNRLNGQWTAEIDQSLLPFARATYPKLAEAAAVARLKTDIPQVASAMHGTSTDPYAYLQQVSTMSAFMAARESFSDAAWDAYAAQRADAQARNTYTSIAQQAMTWVPLLGIVLQVVFYAMFPVIFPLFLFPRTGISTLKGYATGFFYLASWGPLYVILHMFVMNRAASAYAAVAPQGMTLLVGNGIEAVNNDIATVAGFLMMSVPFLAAGMARGAMAIAGHATSMLAPAQSAAEAAAVERTTGNYAYGNESFQNLTSNMRQSNKWDDRAAYASGFASSSFMHPDGVVESSFAGGINAFDTRGAISNLAYTPTRTAGFSADMRQVLSEGEGRVESTKQTASQAWSATAITSTELMESATKLALSSTENGSSFNNSVSRMNDISRGITNSIQKQFGLSEADSQRIARAGIMSADGTLSGGGYAGGSIPGVLGAQAKADIAARIVSQHTLDTGETITADEALRRLSDHVFRETNTSQVRSARDDYVKQTSSVSDQTTRGLSERLGMNISDARSASLEASQTEETYARLSRDFSESQNRGYTLNQNETQEFVEWSQQELLKPENAMVEASGWHPRKGIPRTETQRQAQDYMLQRFMDRRVEQAREELGIAVPDHLDRALEGPSITTGAGVRAWGEQGASGIRAMAPDVNVRASSRNLEVAGEVDRGIGEGSARIMNTGLQLDNEVSDAERRAGVLGDAVDKRSHQSLGRTLPIVSPLIDGAEERFGAAKEWVEDKLEGIGIGGGGMPGPVQTPLPRSGAGYRSYSPQREQYGTGGVVGELQQSSAAWAARGGSPVNIGDISLRGGGDIRGHDTHEIGQQVDVRPFRSDGRNEPTTWQSQSYDRQQTRDYVRFMKERNPGMTVLFNDPVLIREGLTRPYRGHDNHMHLDFSRRR</sequence>
<accession>A0A7G6W199</accession>
<reference evidence="4 5" key="1">
    <citation type="submission" date="2020-08" db="EMBL/GenBank/DDBJ databases">
        <authorList>
            <person name="Liu G."/>
            <person name="Sun C."/>
        </authorList>
    </citation>
    <scope>NUCLEOTIDE SEQUENCE [LARGE SCALE GENOMIC DNA]</scope>
    <source>
        <strain evidence="4 5">OT19</strain>
        <plasmid evidence="4 5">plas2</plasmid>
    </source>
</reference>
<evidence type="ECO:0000259" key="3">
    <source>
        <dbReference type="Pfam" id="PF07916"/>
    </source>
</evidence>